<evidence type="ECO:0000313" key="3">
    <source>
        <dbReference type="EMBL" id="CAK9159176.1"/>
    </source>
</evidence>
<dbReference type="InterPro" id="IPR036779">
    <property type="entry name" value="LysM_dom_sf"/>
</dbReference>
<dbReference type="Pfam" id="PF01476">
    <property type="entry name" value="LysM"/>
    <property type="match status" value="1"/>
</dbReference>
<sequence>MDSVTSSSSKLFPISSSSPTLLPNGGGAGGGGTVGAGGVSYIEHPVSKLDTLAGVAIKYGVEVADIKRINGLVTDLQMFALTVLHIPLPGRHPPSPSLSNDFDAQGY</sequence>
<dbReference type="PANTHER" id="PTHR20932">
    <property type="entry name" value="LYSM AND PUTATIVE PEPTIDOGLYCAN-BINDING DOMAIN-CONTAINING PROTEIN"/>
    <property type="match status" value="1"/>
</dbReference>
<dbReference type="InterPro" id="IPR045030">
    <property type="entry name" value="LYSM1-4"/>
</dbReference>
<reference evidence="3 4" key="1">
    <citation type="submission" date="2024-02" db="EMBL/GenBank/DDBJ databases">
        <authorList>
            <person name="Vignale AGUSTIN F."/>
            <person name="Sosa J E."/>
            <person name="Modenutti C."/>
        </authorList>
    </citation>
    <scope>NUCLEOTIDE SEQUENCE [LARGE SCALE GENOMIC DNA]</scope>
</reference>
<organism evidence="3 4">
    <name type="scientific">Ilex paraguariensis</name>
    <name type="common">yerba mate</name>
    <dbReference type="NCBI Taxonomy" id="185542"/>
    <lineage>
        <taxon>Eukaryota</taxon>
        <taxon>Viridiplantae</taxon>
        <taxon>Streptophyta</taxon>
        <taxon>Embryophyta</taxon>
        <taxon>Tracheophyta</taxon>
        <taxon>Spermatophyta</taxon>
        <taxon>Magnoliopsida</taxon>
        <taxon>eudicotyledons</taxon>
        <taxon>Gunneridae</taxon>
        <taxon>Pentapetalae</taxon>
        <taxon>asterids</taxon>
        <taxon>campanulids</taxon>
        <taxon>Aquifoliales</taxon>
        <taxon>Aquifoliaceae</taxon>
        <taxon>Ilex</taxon>
    </lineage>
</organism>
<evidence type="ECO:0000313" key="4">
    <source>
        <dbReference type="Proteomes" id="UP001642360"/>
    </source>
</evidence>
<dbReference type="PROSITE" id="PS51782">
    <property type="entry name" value="LYSM"/>
    <property type="match status" value="1"/>
</dbReference>
<feature type="region of interest" description="Disordered" evidence="1">
    <location>
        <begin position="1"/>
        <end position="29"/>
    </location>
</feature>
<comment type="caution">
    <text evidence="3">The sequence shown here is derived from an EMBL/GenBank/DDBJ whole genome shotgun (WGS) entry which is preliminary data.</text>
</comment>
<dbReference type="Proteomes" id="UP001642360">
    <property type="component" value="Unassembled WGS sequence"/>
</dbReference>
<evidence type="ECO:0000259" key="2">
    <source>
        <dbReference type="PROSITE" id="PS51782"/>
    </source>
</evidence>
<gene>
    <name evidence="3" type="ORF">ILEXP_LOCUS27867</name>
</gene>
<evidence type="ECO:0000256" key="1">
    <source>
        <dbReference type="SAM" id="MobiDB-lite"/>
    </source>
</evidence>
<protein>
    <recommendedName>
        <fullName evidence="2">LysM domain-containing protein</fullName>
    </recommendedName>
</protein>
<feature type="domain" description="LysM" evidence="2">
    <location>
        <begin position="42"/>
        <end position="86"/>
    </location>
</feature>
<dbReference type="AlphaFoldDB" id="A0ABC8STF9"/>
<dbReference type="SUPFAM" id="SSF54106">
    <property type="entry name" value="LysM domain"/>
    <property type="match status" value="1"/>
</dbReference>
<dbReference type="EMBL" id="CAUOFW020003314">
    <property type="protein sequence ID" value="CAK9159176.1"/>
    <property type="molecule type" value="Genomic_DNA"/>
</dbReference>
<dbReference type="CDD" id="cd00118">
    <property type="entry name" value="LysM"/>
    <property type="match status" value="1"/>
</dbReference>
<name>A0ABC8STF9_9AQUA</name>
<dbReference type="InterPro" id="IPR018392">
    <property type="entry name" value="LysM"/>
</dbReference>
<keyword evidence="4" id="KW-1185">Reference proteome</keyword>
<dbReference type="Gene3D" id="3.10.350.10">
    <property type="entry name" value="LysM domain"/>
    <property type="match status" value="1"/>
</dbReference>
<feature type="compositionally biased region" description="Low complexity" evidence="1">
    <location>
        <begin position="1"/>
        <end position="18"/>
    </location>
</feature>
<accession>A0ABC8STF9</accession>
<proteinExistence type="predicted"/>
<dbReference type="PANTHER" id="PTHR20932:SF55">
    <property type="entry name" value="LYSM DOMAIN-CONTAINING PROTEIN"/>
    <property type="match status" value="1"/>
</dbReference>